<dbReference type="KEGG" id="phe:Phep_1129"/>
<dbReference type="Gene3D" id="3.20.20.140">
    <property type="entry name" value="Metal-dependent hydrolases"/>
    <property type="match status" value="1"/>
</dbReference>
<name>C6Y3R8_PEDHD</name>
<evidence type="ECO:0000313" key="2">
    <source>
        <dbReference type="EMBL" id="ACU03347.1"/>
    </source>
</evidence>
<dbReference type="STRING" id="485917.Phep_1129"/>
<dbReference type="OrthoDB" id="9771932at2"/>
<keyword evidence="2" id="KW-0378">Hydrolase</keyword>
<dbReference type="GO" id="GO:0016787">
    <property type="term" value="F:hydrolase activity"/>
    <property type="evidence" value="ECO:0007669"/>
    <property type="project" value="UniProtKB-KW"/>
</dbReference>
<dbReference type="InterPro" id="IPR032466">
    <property type="entry name" value="Metal_Hydrolase"/>
</dbReference>
<evidence type="ECO:0000313" key="3">
    <source>
        <dbReference type="Proteomes" id="UP000000852"/>
    </source>
</evidence>
<feature type="domain" description="Amidohydrolase-related" evidence="1">
    <location>
        <begin position="48"/>
        <end position="326"/>
    </location>
</feature>
<dbReference type="Pfam" id="PF04909">
    <property type="entry name" value="Amidohydro_2"/>
    <property type="match status" value="1"/>
</dbReference>
<dbReference type="AlphaFoldDB" id="C6Y3R8"/>
<sequence>MKNNKSTCEKGLTSFSRRNFLIGSGLLFAGSVLKVNGAGLLDDPEPIIDIHQHTDFSGRTQEQLIAHQRKMGITTTVLLPAGRPLNYGSTYYGVANGLQVKATGNEVCYKLAQQYPKEYRFGANEVPDFPGAIQEIEKYLKLGAPVIGELKFGVECDSPGMQKIYQLAQAYDVPVLMHWQYNMFNRGFERFYKMLEKYPKVNFLAHSQTWWANIGKEHKDENVLYPKGKVVAGGLTDQLLRNYSNVYGDLSGFSGLYAMTRDEDHARGFLERHQDKLLYGSDCSDIFGSGEGCTGAQAIAAIRRFSATKEIERKILFSNAKKLLRL</sequence>
<proteinExistence type="predicted"/>
<accession>C6Y3R8</accession>
<dbReference type="HOGENOM" id="CLU_062768_0_0_10"/>
<dbReference type="eggNOG" id="COG2159">
    <property type="taxonomic scope" value="Bacteria"/>
</dbReference>
<organism evidence="2 3">
    <name type="scientific">Pedobacter heparinus (strain ATCC 13125 / DSM 2366 / CIP 104194 / JCM 7457 / NBRC 12017 / NCIMB 9290 / NRRL B-14731 / HIM 762-3)</name>
    <dbReference type="NCBI Taxonomy" id="485917"/>
    <lineage>
        <taxon>Bacteria</taxon>
        <taxon>Pseudomonadati</taxon>
        <taxon>Bacteroidota</taxon>
        <taxon>Sphingobacteriia</taxon>
        <taxon>Sphingobacteriales</taxon>
        <taxon>Sphingobacteriaceae</taxon>
        <taxon>Pedobacter</taxon>
    </lineage>
</organism>
<protein>
    <submittedName>
        <fullName evidence="2">Amidohydrolase 2</fullName>
    </submittedName>
</protein>
<evidence type="ECO:0000259" key="1">
    <source>
        <dbReference type="Pfam" id="PF04909"/>
    </source>
</evidence>
<keyword evidence="3" id="KW-1185">Reference proteome</keyword>
<dbReference type="InterPro" id="IPR006680">
    <property type="entry name" value="Amidohydro-rel"/>
</dbReference>
<reference evidence="2 3" key="1">
    <citation type="journal article" date="2009" name="Stand. Genomic Sci.">
        <title>Complete genome sequence of Pedobacter heparinus type strain (HIM 762-3).</title>
        <authorList>
            <person name="Han C."/>
            <person name="Spring S."/>
            <person name="Lapidus A."/>
            <person name="Del Rio T.G."/>
            <person name="Tice H."/>
            <person name="Copeland A."/>
            <person name="Cheng J.F."/>
            <person name="Lucas S."/>
            <person name="Chen F."/>
            <person name="Nolan M."/>
            <person name="Bruce D."/>
            <person name="Goodwin L."/>
            <person name="Pitluck S."/>
            <person name="Ivanova N."/>
            <person name="Mavromatis K."/>
            <person name="Mikhailova N."/>
            <person name="Pati A."/>
            <person name="Chen A."/>
            <person name="Palaniappan K."/>
            <person name="Land M."/>
            <person name="Hauser L."/>
            <person name="Chang Y.J."/>
            <person name="Jeffries C.C."/>
            <person name="Saunders E."/>
            <person name="Chertkov O."/>
            <person name="Brettin T."/>
            <person name="Goker M."/>
            <person name="Rohde M."/>
            <person name="Bristow J."/>
            <person name="Eisen J.A."/>
            <person name="Markowitz V."/>
            <person name="Hugenholtz P."/>
            <person name="Kyrpides N.C."/>
            <person name="Klenk H.P."/>
            <person name="Detter J.C."/>
        </authorList>
    </citation>
    <scope>NUCLEOTIDE SEQUENCE [LARGE SCALE GENOMIC DNA]</scope>
    <source>
        <strain evidence="3">ATCC 13125 / DSM 2366 / CIP 104194 / JCM 7457 / NBRC 12017 / NCIMB 9290 / NRRL B-14731 / HIM 762-3</strain>
    </source>
</reference>
<dbReference type="RefSeq" id="WP_012781291.1">
    <property type="nucleotide sequence ID" value="NC_013061.1"/>
</dbReference>
<gene>
    <name evidence="2" type="ordered locus">Phep_1129</name>
</gene>
<dbReference type="SUPFAM" id="SSF51556">
    <property type="entry name" value="Metallo-dependent hydrolases"/>
    <property type="match status" value="1"/>
</dbReference>
<dbReference type="EMBL" id="CP001681">
    <property type="protein sequence ID" value="ACU03347.1"/>
    <property type="molecule type" value="Genomic_DNA"/>
</dbReference>
<dbReference type="Proteomes" id="UP000000852">
    <property type="component" value="Chromosome"/>
</dbReference>